<evidence type="ECO:0000256" key="4">
    <source>
        <dbReference type="PROSITE-ProRule" id="PRU00175"/>
    </source>
</evidence>
<feature type="domain" description="RING-type" evidence="6">
    <location>
        <begin position="206"/>
        <end position="252"/>
    </location>
</feature>
<protein>
    <recommendedName>
        <fullName evidence="6">RING-type domain-containing protein</fullName>
    </recommendedName>
</protein>
<dbReference type="CDD" id="cd16448">
    <property type="entry name" value="RING-H2"/>
    <property type="match status" value="1"/>
</dbReference>
<dbReference type="PROSITE" id="PS50089">
    <property type="entry name" value="ZF_RING_2"/>
    <property type="match status" value="1"/>
</dbReference>
<dbReference type="InterPro" id="IPR001841">
    <property type="entry name" value="Znf_RING"/>
</dbReference>
<accession>A0AAD3CW07</accession>
<keyword evidence="8" id="KW-1185">Reference proteome</keyword>
<dbReference type="Proteomes" id="UP001054902">
    <property type="component" value="Unassembled WGS sequence"/>
</dbReference>
<evidence type="ECO:0000259" key="6">
    <source>
        <dbReference type="PROSITE" id="PS50089"/>
    </source>
</evidence>
<dbReference type="AlphaFoldDB" id="A0AAD3CW07"/>
<proteinExistence type="predicted"/>
<keyword evidence="5" id="KW-1133">Transmembrane helix</keyword>
<dbReference type="Pfam" id="PF13639">
    <property type="entry name" value="zf-RING_2"/>
    <property type="match status" value="1"/>
</dbReference>
<evidence type="ECO:0000256" key="1">
    <source>
        <dbReference type="ARBA" id="ARBA00022723"/>
    </source>
</evidence>
<evidence type="ECO:0000256" key="2">
    <source>
        <dbReference type="ARBA" id="ARBA00022771"/>
    </source>
</evidence>
<evidence type="ECO:0000313" key="7">
    <source>
        <dbReference type="EMBL" id="GFH53198.1"/>
    </source>
</evidence>
<keyword evidence="3" id="KW-0862">Zinc</keyword>
<dbReference type="SUPFAM" id="SSF57850">
    <property type="entry name" value="RING/U-box"/>
    <property type="match status" value="1"/>
</dbReference>
<dbReference type="InterPro" id="IPR053238">
    <property type="entry name" value="RING-H2_zinc_finger"/>
</dbReference>
<sequence length="293" mass="33608">MTDLDNASFPDTSTSNVTDSGDMTYEYYFDENGAVDVVLDREITDIIIGVFTFIILMLLGLCCFSKRFRDFLDNAVNIQTNSDEVYGDAVVRRQIEEEERTKENPEERRERLINHFELKKVTMALTPDCFFKNRMHRFDTKETLSAMSEDLDNDEEMQNSTSEASTAVDYIEETQESVFIPEAFQDKEGNEEYSYQNGGRKIANCCAICLCEYEVGEKLVWSDNVACKHAFHDDCILDYLQNQKETPCPCCRRAFSDLPSKNGDDGKKKANTGFSISTFMHRVRYSSVNSSEQ</sequence>
<evidence type="ECO:0000256" key="3">
    <source>
        <dbReference type="ARBA" id="ARBA00022833"/>
    </source>
</evidence>
<dbReference type="PANTHER" id="PTHR14155">
    <property type="entry name" value="RING FINGER DOMAIN-CONTAINING"/>
    <property type="match status" value="1"/>
</dbReference>
<reference evidence="7 8" key="1">
    <citation type="journal article" date="2021" name="Sci. Rep.">
        <title>The genome of the diatom Chaetoceros tenuissimus carries an ancient integrated fragment of an extant virus.</title>
        <authorList>
            <person name="Hongo Y."/>
            <person name="Kimura K."/>
            <person name="Takaki Y."/>
            <person name="Yoshida Y."/>
            <person name="Baba S."/>
            <person name="Kobayashi G."/>
            <person name="Nagasaki K."/>
            <person name="Hano T."/>
            <person name="Tomaru Y."/>
        </authorList>
    </citation>
    <scope>NUCLEOTIDE SEQUENCE [LARGE SCALE GENOMIC DNA]</scope>
    <source>
        <strain evidence="7 8">NIES-3715</strain>
    </source>
</reference>
<keyword evidence="1" id="KW-0479">Metal-binding</keyword>
<organism evidence="7 8">
    <name type="scientific">Chaetoceros tenuissimus</name>
    <dbReference type="NCBI Taxonomy" id="426638"/>
    <lineage>
        <taxon>Eukaryota</taxon>
        <taxon>Sar</taxon>
        <taxon>Stramenopiles</taxon>
        <taxon>Ochrophyta</taxon>
        <taxon>Bacillariophyta</taxon>
        <taxon>Coscinodiscophyceae</taxon>
        <taxon>Chaetocerotophycidae</taxon>
        <taxon>Chaetocerotales</taxon>
        <taxon>Chaetocerotaceae</taxon>
        <taxon>Chaetoceros</taxon>
    </lineage>
</organism>
<evidence type="ECO:0000256" key="5">
    <source>
        <dbReference type="SAM" id="Phobius"/>
    </source>
</evidence>
<name>A0AAD3CW07_9STRA</name>
<keyword evidence="2 4" id="KW-0863">Zinc-finger</keyword>
<dbReference type="GO" id="GO:0008270">
    <property type="term" value="F:zinc ion binding"/>
    <property type="evidence" value="ECO:0007669"/>
    <property type="project" value="UniProtKB-KW"/>
</dbReference>
<gene>
    <name evidence="7" type="ORF">CTEN210_09674</name>
</gene>
<feature type="transmembrane region" description="Helical" evidence="5">
    <location>
        <begin position="46"/>
        <end position="64"/>
    </location>
</feature>
<dbReference type="Gene3D" id="3.30.40.10">
    <property type="entry name" value="Zinc/RING finger domain, C3HC4 (zinc finger)"/>
    <property type="match status" value="1"/>
</dbReference>
<keyword evidence="5" id="KW-0812">Transmembrane</keyword>
<dbReference type="EMBL" id="BLLK01000046">
    <property type="protein sequence ID" value="GFH53198.1"/>
    <property type="molecule type" value="Genomic_DNA"/>
</dbReference>
<comment type="caution">
    <text evidence="7">The sequence shown here is derived from an EMBL/GenBank/DDBJ whole genome shotgun (WGS) entry which is preliminary data.</text>
</comment>
<dbReference type="InterPro" id="IPR013083">
    <property type="entry name" value="Znf_RING/FYVE/PHD"/>
</dbReference>
<keyword evidence="5" id="KW-0472">Membrane</keyword>
<evidence type="ECO:0000313" key="8">
    <source>
        <dbReference type="Proteomes" id="UP001054902"/>
    </source>
</evidence>
<dbReference type="PANTHER" id="PTHR14155:SF627">
    <property type="entry name" value="OS06G0192800 PROTEIN"/>
    <property type="match status" value="1"/>
</dbReference>